<dbReference type="EMBL" id="UOFI01000045">
    <property type="protein sequence ID" value="VAW63714.1"/>
    <property type="molecule type" value="Genomic_DNA"/>
</dbReference>
<evidence type="ECO:0000313" key="1">
    <source>
        <dbReference type="EMBL" id="VAW63714.1"/>
    </source>
</evidence>
<name>A0A3B0Y578_9ZZZZ</name>
<reference evidence="1" key="1">
    <citation type="submission" date="2018-06" db="EMBL/GenBank/DDBJ databases">
        <authorList>
            <person name="Zhirakovskaya E."/>
        </authorList>
    </citation>
    <scope>NUCLEOTIDE SEQUENCE</scope>
</reference>
<proteinExistence type="predicted"/>
<sequence>MIPDLLAQDVAQSLREFIVTGFETDIWPFSGKFEQLVNTTNNGEALNGW</sequence>
<accession>A0A3B0Y578</accession>
<protein>
    <submittedName>
        <fullName evidence="1">Uncharacterized protein</fullName>
    </submittedName>
</protein>
<gene>
    <name evidence="1" type="ORF">MNBD_GAMMA09-2031</name>
</gene>
<dbReference type="AlphaFoldDB" id="A0A3B0Y578"/>
<organism evidence="1">
    <name type="scientific">hydrothermal vent metagenome</name>
    <dbReference type="NCBI Taxonomy" id="652676"/>
    <lineage>
        <taxon>unclassified sequences</taxon>
        <taxon>metagenomes</taxon>
        <taxon>ecological metagenomes</taxon>
    </lineage>
</organism>